<comment type="caution">
    <text evidence="5">The sequence shown here is derived from an EMBL/GenBank/DDBJ whole genome shotgun (WGS) entry which is preliminary data.</text>
</comment>
<accession>A0ABP4X9N7</accession>
<protein>
    <submittedName>
        <fullName evidence="5">LacI family DNA-binding transcriptional regulator</fullName>
    </submittedName>
</protein>
<dbReference type="InterPro" id="IPR010982">
    <property type="entry name" value="Lambda_DNA-bd_dom_sf"/>
</dbReference>
<dbReference type="Gene3D" id="3.40.50.2300">
    <property type="match status" value="2"/>
</dbReference>
<dbReference type="EMBL" id="BAAANH010000007">
    <property type="protein sequence ID" value="GAA1768880.1"/>
    <property type="molecule type" value="Genomic_DNA"/>
</dbReference>
<dbReference type="SUPFAM" id="SSF47413">
    <property type="entry name" value="lambda repressor-like DNA-binding domains"/>
    <property type="match status" value="1"/>
</dbReference>
<keyword evidence="3" id="KW-0804">Transcription</keyword>
<organism evidence="5 6">
    <name type="scientific">Agromyces humatus</name>
    <dbReference type="NCBI Taxonomy" id="279573"/>
    <lineage>
        <taxon>Bacteria</taxon>
        <taxon>Bacillati</taxon>
        <taxon>Actinomycetota</taxon>
        <taxon>Actinomycetes</taxon>
        <taxon>Micrococcales</taxon>
        <taxon>Microbacteriaceae</taxon>
        <taxon>Agromyces</taxon>
    </lineage>
</organism>
<dbReference type="PANTHER" id="PTHR30146:SF153">
    <property type="entry name" value="LACTOSE OPERON REPRESSOR"/>
    <property type="match status" value="1"/>
</dbReference>
<reference evidence="6" key="1">
    <citation type="journal article" date="2019" name="Int. J. Syst. Evol. Microbiol.">
        <title>The Global Catalogue of Microorganisms (GCM) 10K type strain sequencing project: providing services to taxonomists for standard genome sequencing and annotation.</title>
        <authorList>
            <consortium name="The Broad Institute Genomics Platform"/>
            <consortium name="The Broad Institute Genome Sequencing Center for Infectious Disease"/>
            <person name="Wu L."/>
            <person name="Ma J."/>
        </authorList>
    </citation>
    <scope>NUCLEOTIDE SEQUENCE [LARGE SCALE GENOMIC DNA]</scope>
    <source>
        <strain evidence="6">JCM 14319</strain>
    </source>
</reference>
<dbReference type="Gene3D" id="1.10.260.40">
    <property type="entry name" value="lambda repressor-like DNA-binding domains"/>
    <property type="match status" value="1"/>
</dbReference>
<keyword evidence="2 5" id="KW-0238">DNA-binding</keyword>
<evidence type="ECO:0000313" key="5">
    <source>
        <dbReference type="EMBL" id="GAA1768880.1"/>
    </source>
</evidence>
<dbReference type="PRINTS" id="PR00036">
    <property type="entry name" value="HTHLACI"/>
</dbReference>
<sequence length="348" mass="36386">MTDGGIDTRPSRPATLHDVAREAGVSLATASRSINGSTRKVNDEFRERVLQAAARLDYSPNVPAQAMARGTTTTVALLVADIADPYFSSIAAGVVAEADAARLIVTMTATDRDAERELEFVRALRGQRPRVMILAGSRPTADSAESALGHELRAYERAGGVVVLIGRNELGLRTVLVDNAGGAVALARALTGIGYRRFGVLTGSEGLLAEVDRLDGFRAGLEAGGGSLRDDDVVRTAFTRDGGYDGMRRLLSRGLDGIELVFAASDIMAVGALSAIRDAGLTPGADVAVAGFDDIPTARDVTPPLTTVRVPLEALGRRALRLALGNSDAAARAVATEVVLRESTPART</sequence>
<evidence type="ECO:0000256" key="3">
    <source>
        <dbReference type="ARBA" id="ARBA00023163"/>
    </source>
</evidence>
<keyword evidence="1" id="KW-0805">Transcription regulation</keyword>
<dbReference type="Proteomes" id="UP001500506">
    <property type="component" value="Unassembled WGS sequence"/>
</dbReference>
<gene>
    <name evidence="5" type="ORF">GCM10009747_32400</name>
</gene>
<dbReference type="CDD" id="cd01392">
    <property type="entry name" value="HTH_LacI"/>
    <property type="match status" value="1"/>
</dbReference>
<dbReference type="RefSeq" id="WP_232499205.1">
    <property type="nucleotide sequence ID" value="NZ_BAAANH010000007.1"/>
</dbReference>
<evidence type="ECO:0000256" key="2">
    <source>
        <dbReference type="ARBA" id="ARBA00023125"/>
    </source>
</evidence>
<dbReference type="Pfam" id="PF00356">
    <property type="entry name" value="LacI"/>
    <property type="match status" value="1"/>
</dbReference>
<keyword evidence="6" id="KW-1185">Reference proteome</keyword>
<dbReference type="InterPro" id="IPR000843">
    <property type="entry name" value="HTH_LacI"/>
</dbReference>
<dbReference type="InterPro" id="IPR046335">
    <property type="entry name" value="LacI/GalR-like_sensor"/>
</dbReference>
<dbReference type="SUPFAM" id="SSF53822">
    <property type="entry name" value="Periplasmic binding protein-like I"/>
    <property type="match status" value="1"/>
</dbReference>
<dbReference type="InterPro" id="IPR028082">
    <property type="entry name" value="Peripla_BP_I"/>
</dbReference>
<dbReference type="CDD" id="cd06267">
    <property type="entry name" value="PBP1_LacI_sugar_binding-like"/>
    <property type="match status" value="1"/>
</dbReference>
<dbReference type="SMART" id="SM00354">
    <property type="entry name" value="HTH_LACI"/>
    <property type="match status" value="1"/>
</dbReference>
<dbReference type="GO" id="GO:0003677">
    <property type="term" value="F:DNA binding"/>
    <property type="evidence" value="ECO:0007669"/>
    <property type="project" value="UniProtKB-KW"/>
</dbReference>
<proteinExistence type="predicted"/>
<evidence type="ECO:0000256" key="1">
    <source>
        <dbReference type="ARBA" id="ARBA00023015"/>
    </source>
</evidence>
<dbReference type="Pfam" id="PF13377">
    <property type="entry name" value="Peripla_BP_3"/>
    <property type="match status" value="1"/>
</dbReference>
<evidence type="ECO:0000313" key="6">
    <source>
        <dbReference type="Proteomes" id="UP001500506"/>
    </source>
</evidence>
<evidence type="ECO:0000259" key="4">
    <source>
        <dbReference type="PROSITE" id="PS50932"/>
    </source>
</evidence>
<name>A0ABP4X9N7_9MICO</name>
<dbReference type="PANTHER" id="PTHR30146">
    <property type="entry name" value="LACI-RELATED TRANSCRIPTIONAL REPRESSOR"/>
    <property type="match status" value="1"/>
</dbReference>
<feature type="domain" description="HTH lacI-type" evidence="4">
    <location>
        <begin position="14"/>
        <end position="69"/>
    </location>
</feature>
<dbReference type="PROSITE" id="PS50932">
    <property type="entry name" value="HTH_LACI_2"/>
    <property type="match status" value="1"/>
</dbReference>